<dbReference type="Pfam" id="PF07883">
    <property type="entry name" value="Cupin_2"/>
    <property type="match status" value="1"/>
</dbReference>
<dbReference type="InterPro" id="IPR013096">
    <property type="entry name" value="Cupin_2"/>
</dbReference>
<dbReference type="Gene3D" id="2.60.120.10">
    <property type="entry name" value="Jelly Rolls"/>
    <property type="match status" value="1"/>
</dbReference>
<reference evidence="2 3" key="1">
    <citation type="submission" date="2017-04" db="EMBL/GenBank/DDBJ databases">
        <authorList>
            <person name="Afonso C.L."/>
            <person name="Miller P.J."/>
            <person name="Scott M.A."/>
            <person name="Spackman E."/>
            <person name="Goraichik I."/>
            <person name="Dimitrov K.M."/>
            <person name="Suarez D.L."/>
            <person name="Swayne D.E."/>
        </authorList>
    </citation>
    <scope>NUCLEOTIDE SEQUENCE [LARGE SCALE GENOMIC DNA]</scope>
    <source>
        <strain evidence="2 3">B5P</strain>
    </source>
</reference>
<protein>
    <submittedName>
        <fullName evidence="2">Cupin domain-containing protein</fullName>
    </submittedName>
</protein>
<keyword evidence="3" id="KW-1185">Reference proteome</keyword>
<dbReference type="RefSeq" id="WP_085466482.1">
    <property type="nucleotide sequence ID" value="NZ_FXBL01000004.1"/>
</dbReference>
<name>A0A1X7PNU5_9HYPH</name>
<gene>
    <name evidence="2" type="ORF">SAMN02982922_4832</name>
</gene>
<evidence type="ECO:0000259" key="1">
    <source>
        <dbReference type="Pfam" id="PF07883"/>
    </source>
</evidence>
<dbReference type="EMBL" id="FXBL01000004">
    <property type="protein sequence ID" value="SMH53332.1"/>
    <property type="molecule type" value="Genomic_DNA"/>
</dbReference>
<sequence>MAQATFTDVMLPEEANHLAPDGSQVRELARLAGGTMAHFTLPPGAVSKAVRHRTVEEIWFILSGRGQMWRRSGRMHEIADLAPGLSLTIPLGTSFQFRTDGDAPLTAVAITMPPWPGAEEAEFVDGIW</sequence>
<dbReference type="AlphaFoldDB" id="A0A1X7PNU5"/>
<dbReference type="InterPro" id="IPR014710">
    <property type="entry name" value="RmlC-like_jellyroll"/>
</dbReference>
<accession>A0A1X7PNU5</accession>
<dbReference type="OrthoDB" id="5639206at2"/>
<evidence type="ECO:0000313" key="3">
    <source>
        <dbReference type="Proteomes" id="UP000193083"/>
    </source>
</evidence>
<dbReference type="Proteomes" id="UP000193083">
    <property type="component" value="Unassembled WGS sequence"/>
</dbReference>
<dbReference type="InterPro" id="IPR011051">
    <property type="entry name" value="RmlC_Cupin_sf"/>
</dbReference>
<evidence type="ECO:0000313" key="2">
    <source>
        <dbReference type="EMBL" id="SMH53332.1"/>
    </source>
</evidence>
<feature type="domain" description="Cupin type-2" evidence="1">
    <location>
        <begin position="38"/>
        <end position="110"/>
    </location>
</feature>
<organism evidence="2 3">
    <name type="scientific">Mesorhizobium australicum</name>
    <dbReference type="NCBI Taxonomy" id="536018"/>
    <lineage>
        <taxon>Bacteria</taxon>
        <taxon>Pseudomonadati</taxon>
        <taxon>Pseudomonadota</taxon>
        <taxon>Alphaproteobacteria</taxon>
        <taxon>Hyphomicrobiales</taxon>
        <taxon>Phyllobacteriaceae</taxon>
        <taxon>Mesorhizobium</taxon>
    </lineage>
</organism>
<proteinExistence type="predicted"/>
<dbReference type="SUPFAM" id="SSF51182">
    <property type="entry name" value="RmlC-like cupins"/>
    <property type="match status" value="1"/>
</dbReference>